<feature type="compositionally biased region" description="Acidic residues" evidence="4">
    <location>
        <begin position="389"/>
        <end position="400"/>
    </location>
</feature>
<dbReference type="SMART" id="SM00320">
    <property type="entry name" value="WD40"/>
    <property type="match status" value="1"/>
</dbReference>
<dbReference type="Gene3D" id="2.130.10.10">
    <property type="entry name" value="YVTN repeat-like/Quinoprotein amine dehydrogenase"/>
    <property type="match status" value="1"/>
</dbReference>
<evidence type="ECO:0000256" key="3">
    <source>
        <dbReference type="PROSITE-ProRule" id="PRU00221"/>
    </source>
</evidence>
<dbReference type="InterPro" id="IPR036322">
    <property type="entry name" value="WD40_repeat_dom_sf"/>
</dbReference>
<dbReference type="PANTHER" id="PTHR44006:SF1">
    <property type="entry name" value="U5 SMALL NUCLEAR RIBONUCLEOPROTEIN 40 KDA PROTEIN"/>
    <property type="match status" value="1"/>
</dbReference>
<dbReference type="PROSITE" id="PS50082">
    <property type="entry name" value="WD_REPEATS_2"/>
    <property type="match status" value="1"/>
</dbReference>
<proteinExistence type="predicted"/>
<protein>
    <submittedName>
        <fullName evidence="6">CCT domain, CheY-like superfamily</fullName>
    </submittedName>
</protein>
<reference evidence="6 7" key="1">
    <citation type="journal article" date="2018" name="Mol. Plant">
        <title>The genome of Artemisia annua provides insight into the evolution of Asteraceae family and artemisinin biosynthesis.</title>
        <authorList>
            <person name="Shen Q."/>
            <person name="Zhang L."/>
            <person name="Liao Z."/>
            <person name="Wang S."/>
            <person name="Yan T."/>
            <person name="Shi P."/>
            <person name="Liu M."/>
            <person name="Fu X."/>
            <person name="Pan Q."/>
            <person name="Wang Y."/>
            <person name="Lv Z."/>
            <person name="Lu X."/>
            <person name="Zhang F."/>
            <person name="Jiang W."/>
            <person name="Ma Y."/>
            <person name="Chen M."/>
            <person name="Hao X."/>
            <person name="Li L."/>
            <person name="Tang Y."/>
            <person name="Lv G."/>
            <person name="Zhou Y."/>
            <person name="Sun X."/>
            <person name="Brodelius P.E."/>
            <person name="Rose J.K.C."/>
            <person name="Tang K."/>
        </authorList>
    </citation>
    <scope>NUCLEOTIDE SEQUENCE [LARGE SCALE GENOMIC DNA]</scope>
    <source>
        <strain evidence="7">cv. Huhao1</strain>
        <tissue evidence="6">Leaf</tissue>
    </source>
</reference>
<feature type="region of interest" description="Disordered" evidence="4">
    <location>
        <begin position="378"/>
        <end position="400"/>
    </location>
</feature>
<keyword evidence="7" id="KW-1185">Reference proteome</keyword>
<gene>
    <name evidence="6" type="ORF">CTI12_AA361460</name>
</gene>
<dbReference type="EMBL" id="PKPP01004841">
    <property type="protein sequence ID" value="PWA62568.1"/>
    <property type="molecule type" value="Genomic_DNA"/>
</dbReference>
<dbReference type="Proteomes" id="UP000245207">
    <property type="component" value="Unassembled WGS sequence"/>
</dbReference>
<feature type="region of interest" description="Disordered" evidence="4">
    <location>
        <begin position="274"/>
        <end position="295"/>
    </location>
</feature>
<dbReference type="AlphaFoldDB" id="A0A2U1MMU3"/>
<dbReference type="InterPro" id="IPR052234">
    <property type="entry name" value="U5_snRNP_Component"/>
</dbReference>
<dbReference type="PROSITE" id="PS50294">
    <property type="entry name" value="WD_REPEATS_REGION"/>
    <property type="match status" value="1"/>
</dbReference>
<name>A0A2U1MMU3_ARTAN</name>
<dbReference type="STRING" id="35608.A0A2U1MMU3"/>
<comment type="caution">
    <text evidence="6">The sequence shown here is derived from an EMBL/GenBank/DDBJ whole genome shotgun (WGS) entry which is preliminary data.</text>
</comment>
<dbReference type="InterPro" id="IPR015943">
    <property type="entry name" value="WD40/YVTN_repeat-like_dom_sf"/>
</dbReference>
<keyword evidence="5" id="KW-0732">Signal</keyword>
<sequence>MAEHSSFVNFAALLEVALLLLSVDPMMDLRRNEVTMTVEGHQNMITGMQLSPDGSYHLTNGMDCTLRIWDLRPWSPDGSKVQNDVGVNNIMNCLGLTEKQLVNCEFDLVPSDHSDVNTTSPMFSDDTDEKSRKCVNPELSVSIYRENEIGVAHAPANTQFVSLTNNGSSLAGTNDHQRGQYVSVLKKSALKIGQSSAFLTYVKLVIPTISVPVAETTPLLIIHKEPSLRGDVDGPTISLFGQTVPQKLRPCGETQGHYNKQPMANLSHAGDFHGGNGFPDSVSLDESSTPPLPAECSQQMTSKMEELRSNSHPNVAGYNNPHSTYPYYVQGAMNQARCPTHGLRMEVHDQMMKKVKRKKLAERRTRVRGQFVRKVNGIDVDLNGHPTNDFDDEDEDEEED</sequence>
<evidence type="ECO:0000256" key="1">
    <source>
        <dbReference type="ARBA" id="ARBA00022574"/>
    </source>
</evidence>
<feature type="signal peptide" evidence="5">
    <location>
        <begin position="1"/>
        <end position="22"/>
    </location>
</feature>
<evidence type="ECO:0000313" key="7">
    <source>
        <dbReference type="Proteomes" id="UP000245207"/>
    </source>
</evidence>
<dbReference type="Pfam" id="PF00400">
    <property type="entry name" value="WD40"/>
    <property type="match status" value="1"/>
</dbReference>
<keyword evidence="1 3" id="KW-0853">WD repeat</keyword>
<evidence type="ECO:0000256" key="4">
    <source>
        <dbReference type="SAM" id="MobiDB-lite"/>
    </source>
</evidence>
<evidence type="ECO:0000256" key="5">
    <source>
        <dbReference type="SAM" id="SignalP"/>
    </source>
</evidence>
<evidence type="ECO:0000313" key="6">
    <source>
        <dbReference type="EMBL" id="PWA62568.1"/>
    </source>
</evidence>
<dbReference type="OrthoDB" id="60033at2759"/>
<evidence type="ECO:0000256" key="2">
    <source>
        <dbReference type="ARBA" id="ARBA00022737"/>
    </source>
</evidence>
<keyword evidence="2" id="KW-0677">Repeat</keyword>
<accession>A0A2U1MMU3</accession>
<feature type="repeat" description="WD" evidence="3">
    <location>
        <begin position="38"/>
        <end position="72"/>
    </location>
</feature>
<organism evidence="6 7">
    <name type="scientific">Artemisia annua</name>
    <name type="common">Sweet wormwood</name>
    <dbReference type="NCBI Taxonomy" id="35608"/>
    <lineage>
        <taxon>Eukaryota</taxon>
        <taxon>Viridiplantae</taxon>
        <taxon>Streptophyta</taxon>
        <taxon>Embryophyta</taxon>
        <taxon>Tracheophyta</taxon>
        <taxon>Spermatophyta</taxon>
        <taxon>Magnoliopsida</taxon>
        <taxon>eudicotyledons</taxon>
        <taxon>Gunneridae</taxon>
        <taxon>Pentapetalae</taxon>
        <taxon>asterids</taxon>
        <taxon>campanulids</taxon>
        <taxon>Asterales</taxon>
        <taxon>Asteraceae</taxon>
        <taxon>Asteroideae</taxon>
        <taxon>Anthemideae</taxon>
        <taxon>Artemisiinae</taxon>
        <taxon>Artemisia</taxon>
    </lineage>
</organism>
<dbReference type="InterPro" id="IPR001680">
    <property type="entry name" value="WD40_rpt"/>
</dbReference>
<dbReference type="PANTHER" id="PTHR44006">
    <property type="entry name" value="U5 SMALL NUCLEAR RIBONUCLEOPROTEIN 40 KDA PROTEIN"/>
    <property type="match status" value="1"/>
</dbReference>
<dbReference type="GO" id="GO:0003723">
    <property type="term" value="F:RNA binding"/>
    <property type="evidence" value="ECO:0007669"/>
    <property type="project" value="TreeGrafter"/>
</dbReference>
<feature type="chain" id="PRO_5015694607" evidence="5">
    <location>
        <begin position="23"/>
        <end position="400"/>
    </location>
</feature>
<dbReference type="GO" id="GO:0071013">
    <property type="term" value="C:catalytic step 2 spliceosome"/>
    <property type="evidence" value="ECO:0007669"/>
    <property type="project" value="TreeGrafter"/>
</dbReference>
<dbReference type="SUPFAM" id="SSF50978">
    <property type="entry name" value="WD40 repeat-like"/>
    <property type="match status" value="1"/>
</dbReference>